<keyword evidence="6" id="KW-1185">Reference proteome</keyword>
<feature type="repeat" description="RCC1" evidence="2">
    <location>
        <begin position="124"/>
        <end position="181"/>
    </location>
</feature>
<feature type="repeat" description="RCC1" evidence="2">
    <location>
        <begin position="352"/>
        <end position="405"/>
    </location>
</feature>
<dbReference type="PANTHER" id="PTHR22872:SF9">
    <property type="entry name" value="X-LINKED RETINITIS PIGMENTOSA GTPASE REGULATOR"/>
    <property type="match status" value="1"/>
</dbReference>
<evidence type="ECO:0000313" key="6">
    <source>
        <dbReference type="Proteomes" id="UP000030745"/>
    </source>
</evidence>
<name>A0A067CET3_SAPPC</name>
<dbReference type="Pfam" id="PF25390">
    <property type="entry name" value="WD40_RLD"/>
    <property type="match status" value="1"/>
</dbReference>
<dbReference type="OrthoDB" id="10256179at2759"/>
<organism evidence="5 6">
    <name type="scientific">Saprolegnia parasitica (strain CBS 223.65)</name>
    <dbReference type="NCBI Taxonomy" id="695850"/>
    <lineage>
        <taxon>Eukaryota</taxon>
        <taxon>Sar</taxon>
        <taxon>Stramenopiles</taxon>
        <taxon>Oomycota</taxon>
        <taxon>Saprolegniomycetes</taxon>
        <taxon>Saprolegniales</taxon>
        <taxon>Saprolegniaceae</taxon>
        <taxon>Saprolegnia</taxon>
    </lineage>
</organism>
<evidence type="ECO:0000256" key="2">
    <source>
        <dbReference type="PROSITE-ProRule" id="PRU00235"/>
    </source>
</evidence>
<evidence type="ECO:0000256" key="1">
    <source>
        <dbReference type="ARBA" id="ARBA00022737"/>
    </source>
</evidence>
<dbReference type="RefSeq" id="XP_012200137.1">
    <property type="nucleotide sequence ID" value="XM_012344747.1"/>
</dbReference>
<feature type="repeat" description="RCC1" evidence="2">
    <location>
        <begin position="182"/>
        <end position="247"/>
    </location>
</feature>
<feature type="repeat" description="RCC1" evidence="2">
    <location>
        <begin position="300"/>
        <end position="351"/>
    </location>
</feature>
<dbReference type="VEuPathDB" id="FungiDB:SPRG_19910"/>
<dbReference type="PANTHER" id="PTHR22872">
    <property type="entry name" value="BTK-BINDING PROTEIN-RELATED"/>
    <property type="match status" value="1"/>
</dbReference>
<dbReference type="PROSITE" id="PS00626">
    <property type="entry name" value="RCC1_2"/>
    <property type="match status" value="4"/>
</dbReference>
<reference evidence="5 6" key="1">
    <citation type="journal article" date="2013" name="PLoS Genet.">
        <title>Distinctive expansion of potential virulence genes in the genome of the oomycete fish pathogen Saprolegnia parasitica.</title>
        <authorList>
            <person name="Jiang R.H."/>
            <person name="de Bruijn I."/>
            <person name="Haas B.J."/>
            <person name="Belmonte R."/>
            <person name="Lobach L."/>
            <person name="Christie J."/>
            <person name="van den Ackerveken G."/>
            <person name="Bottin A."/>
            <person name="Bulone V."/>
            <person name="Diaz-Moreno S.M."/>
            <person name="Dumas B."/>
            <person name="Fan L."/>
            <person name="Gaulin E."/>
            <person name="Govers F."/>
            <person name="Grenville-Briggs L.J."/>
            <person name="Horner N.R."/>
            <person name="Levin J.Z."/>
            <person name="Mammella M."/>
            <person name="Meijer H.J."/>
            <person name="Morris P."/>
            <person name="Nusbaum C."/>
            <person name="Oome S."/>
            <person name="Phillips A.J."/>
            <person name="van Rooyen D."/>
            <person name="Rzeszutek E."/>
            <person name="Saraiva M."/>
            <person name="Secombes C.J."/>
            <person name="Seidl M.F."/>
            <person name="Snel B."/>
            <person name="Stassen J.H."/>
            <person name="Sykes S."/>
            <person name="Tripathy S."/>
            <person name="van den Berg H."/>
            <person name="Vega-Arreguin J.C."/>
            <person name="Wawra S."/>
            <person name="Young S.K."/>
            <person name="Zeng Q."/>
            <person name="Dieguez-Uribeondo J."/>
            <person name="Russ C."/>
            <person name="Tyler B.M."/>
            <person name="van West P."/>
        </authorList>
    </citation>
    <scope>NUCLEOTIDE SEQUENCE [LARGE SCALE GENOMIC DNA]</scope>
    <source>
        <strain evidence="5 6">CBS 223.65</strain>
    </source>
</reference>
<dbReference type="STRING" id="695850.A0A067CET3"/>
<dbReference type="KEGG" id="spar:SPRG_19910"/>
<feature type="repeat" description="RCC1" evidence="2">
    <location>
        <begin position="248"/>
        <end position="299"/>
    </location>
</feature>
<evidence type="ECO:0000256" key="3">
    <source>
        <dbReference type="SAM" id="MobiDB-lite"/>
    </source>
</evidence>
<dbReference type="InterPro" id="IPR058923">
    <property type="entry name" value="RCC1-like_dom"/>
</dbReference>
<dbReference type="GeneID" id="24141174"/>
<feature type="region of interest" description="Disordered" evidence="3">
    <location>
        <begin position="20"/>
        <end position="40"/>
    </location>
</feature>
<dbReference type="PROSITE" id="PS50012">
    <property type="entry name" value="RCC1_3"/>
    <property type="match status" value="7"/>
</dbReference>
<dbReference type="InterPro" id="IPR009091">
    <property type="entry name" value="RCC1/BLIP-II"/>
</dbReference>
<feature type="repeat" description="RCC1" evidence="2">
    <location>
        <begin position="70"/>
        <end position="123"/>
    </location>
</feature>
<dbReference type="SUPFAM" id="SSF50985">
    <property type="entry name" value="RCC1/BLIP-II"/>
    <property type="match status" value="2"/>
</dbReference>
<dbReference type="OMA" id="CSKPNQI"/>
<gene>
    <name evidence="5" type="ORF">SPRG_19910</name>
</gene>
<accession>A0A067CET3</accession>
<sequence>MSMVVECSVLTFGCNDDGQLGRGEKKKPSGTSIDGVSSANQPQQVGALRGLDITAISCGSRHSLALASTGDVFSWGWGQMGQLGHGNHKSLNLPTPIVYFDAANIKIAYVSAGGCHSGAVSTDGRVFMWGEAHWGQLGLSPDYTDVHQAMPAECKVLPPNTDEKIVAISCGGTHTAALSNHGYVYTWGRRDNGQLGLGRDWVHMEPEAADGTCGTSIPTRIDPAQFDNERVIQVSCGAFHTAAVTESGHVYTWGKEDYGMLGVGHTPDIHVPRRVPFFESVPAANVSCGGWHTVVVGRNGSAYVFGRGEFGRLGLGDTRGHSHPRKVEALAEHTIVQAAAGGSHTLFLTDKGEALSCGRTDHGRLGNADLKHCATPERIQETTMGKIPVVQVSVGGAHSACLLHSSHVGHA</sequence>
<evidence type="ECO:0000313" key="5">
    <source>
        <dbReference type="EMBL" id="KDO29244.1"/>
    </source>
</evidence>
<dbReference type="EMBL" id="KK583207">
    <property type="protein sequence ID" value="KDO29244.1"/>
    <property type="molecule type" value="Genomic_DNA"/>
</dbReference>
<dbReference type="Gene3D" id="2.130.10.30">
    <property type="entry name" value="Regulator of chromosome condensation 1/beta-lactamase-inhibitor protein II"/>
    <property type="match status" value="2"/>
</dbReference>
<dbReference type="InterPro" id="IPR051625">
    <property type="entry name" value="Signaling_Regulatory_Domain"/>
</dbReference>
<proteinExistence type="predicted"/>
<dbReference type="PRINTS" id="PR00633">
    <property type="entry name" value="RCCNDNSATION"/>
</dbReference>
<keyword evidence="1" id="KW-0677">Repeat</keyword>
<feature type="repeat" description="RCC1" evidence="2">
    <location>
        <begin position="7"/>
        <end position="69"/>
    </location>
</feature>
<feature type="domain" description="RCC1-like" evidence="4">
    <location>
        <begin position="9"/>
        <end position="401"/>
    </location>
</feature>
<protein>
    <recommendedName>
        <fullName evidence="4">RCC1-like domain-containing protein</fullName>
    </recommendedName>
</protein>
<dbReference type="InterPro" id="IPR000408">
    <property type="entry name" value="Reg_chr_condens"/>
</dbReference>
<dbReference type="AlphaFoldDB" id="A0A067CET3"/>
<evidence type="ECO:0000259" key="4">
    <source>
        <dbReference type="Pfam" id="PF25390"/>
    </source>
</evidence>
<feature type="compositionally biased region" description="Polar residues" evidence="3">
    <location>
        <begin position="29"/>
        <end position="40"/>
    </location>
</feature>
<dbReference type="Proteomes" id="UP000030745">
    <property type="component" value="Unassembled WGS sequence"/>
</dbReference>